<gene>
    <name evidence="3" type="ORF">BEMITA_LOCUS8836</name>
</gene>
<feature type="region of interest" description="Disordered" evidence="1">
    <location>
        <begin position="206"/>
        <end position="271"/>
    </location>
</feature>
<evidence type="ECO:0000313" key="4">
    <source>
        <dbReference type="Proteomes" id="UP001152759"/>
    </source>
</evidence>
<accession>A0A9P0F5P8</accession>
<dbReference type="PANTHER" id="PTHR13336:SF3">
    <property type="entry name" value="OCIA DOMAIN-CONTAINING PROTEIN 1"/>
    <property type="match status" value="1"/>
</dbReference>
<dbReference type="OrthoDB" id="6513616at2759"/>
<dbReference type="EMBL" id="OU963866">
    <property type="protein sequence ID" value="CAH0390076.1"/>
    <property type="molecule type" value="Genomic_DNA"/>
</dbReference>
<dbReference type="InterPro" id="IPR040187">
    <property type="entry name" value="OCAD1/2"/>
</dbReference>
<dbReference type="PANTHER" id="PTHR13336">
    <property type="entry name" value="OVARIAN CARCINOMA IMMUNOREACTIVE ANTIGEN"/>
    <property type="match status" value="1"/>
</dbReference>
<dbReference type="Proteomes" id="UP001152759">
    <property type="component" value="Chromosome 5"/>
</dbReference>
<organism evidence="3 4">
    <name type="scientific">Bemisia tabaci</name>
    <name type="common">Sweetpotato whitefly</name>
    <name type="synonym">Aleurodes tabaci</name>
    <dbReference type="NCBI Taxonomy" id="7038"/>
    <lineage>
        <taxon>Eukaryota</taxon>
        <taxon>Metazoa</taxon>
        <taxon>Ecdysozoa</taxon>
        <taxon>Arthropoda</taxon>
        <taxon>Hexapoda</taxon>
        <taxon>Insecta</taxon>
        <taxon>Pterygota</taxon>
        <taxon>Neoptera</taxon>
        <taxon>Paraneoptera</taxon>
        <taxon>Hemiptera</taxon>
        <taxon>Sternorrhyncha</taxon>
        <taxon>Aleyrodoidea</taxon>
        <taxon>Aleyrodidae</taxon>
        <taxon>Aleyrodinae</taxon>
        <taxon>Bemisia</taxon>
    </lineage>
</organism>
<feature type="domain" description="OCIA" evidence="2">
    <location>
        <begin position="17"/>
        <end position="102"/>
    </location>
</feature>
<feature type="compositionally biased region" description="Polar residues" evidence="1">
    <location>
        <begin position="251"/>
        <end position="261"/>
    </location>
</feature>
<dbReference type="GO" id="GO:0005768">
    <property type="term" value="C:endosome"/>
    <property type="evidence" value="ECO:0007669"/>
    <property type="project" value="TreeGrafter"/>
</dbReference>
<name>A0A9P0F5P8_BEMTA</name>
<keyword evidence="4" id="KW-1185">Reference proteome</keyword>
<proteinExistence type="predicted"/>
<evidence type="ECO:0000313" key="3">
    <source>
        <dbReference type="EMBL" id="CAH0390076.1"/>
    </source>
</evidence>
<feature type="region of interest" description="Disordered" evidence="1">
    <location>
        <begin position="132"/>
        <end position="154"/>
    </location>
</feature>
<reference evidence="3" key="1">
    <citation type="submission" date="2021-12" db="EMBL/GenBank/DDBJ databases">
        <authorList>
            <person name="King R."/>
        </authorList>
    </citation>
    <scope>NUCLEOTIDE SEQUENCE</scope>
</reference>
<protein>
    <recommendedName>
        <fullName evidence="2">OCIA domain-containing protein</fullName>
    </recommendedName>
</protein>
<dbReference type="Pfam" id="PF07051">
    <property type="entry name" value="OCIA"/>
    <property type="match status" value="1"/>
</dbReference>
<dbReference type="InterPro" id="IPR009764">
    <property type="entry name" value="OCIA_dom"/>
</dbReference>
<evidence type="ECO:0000259" key="2">
    <source>
        <dbReference type="Pfam" id="PF07051"/>
    </source>
</evidence>
<evidence type="ECO:0000256" key="1">
    <source>
        <dbReference type="SAM" id="MobiDB-lite"/>
    </source>
</evidence>
<dbReference type="AlphaFoldDB" id="A0A9P0F5P8"/>
<sequence>MSTPRNENALTPNEFVNYKFSREELKAIEECDHESFIQRSLPLGTMASAGMWYAVNTGLMKGSPRFGAFPNMLIAGFVGYFIGKVSYRQKCIEKFMQIPDSKIGQMLRENQGKSKGAFGDFDPGFGSGFGSFPSTASSGPGASERGNDGFSDISPRTYADLDIDRPLTNFDDSFSSNNFNSSIIEDNLPATPPSAMYSYDELRRKNREEYEQSRIKPYPRRVQPSSAAPSQSPDPPPESPRIWDQEPPPRSSANPSQSWRQKNAYGDVWEK</sequence>
<feature type="compositionally biased region" description="Low complexity" evidence="1">
    <location>
        <begin position="132"/>
        <end position="143"/>
    </location>
</feature>
<dbReference type="KEGG" id="btab:109042192"/>